<proteinExistence type="predicted"/>
<dbReference type="Proteomes" id="UP001152888">
    <property type="component" value="Unassembled WGS sequence"/>
</dbReference>
<name>A0A9P0QBG5_ACAOB</name>
<sequence length="168" mass="19245">MTVLTSILISLCIYKRAKPTNRSCNIVERSQAFILFRWEKLLSDVATLTGNEINNCRHLLIEGKIFLSHDKYNDIPLSIISSIRDCQWSISAFNLLLIKFLFSLVFSPCKYLEVVSNMSITSAAVFKLNTDAKKMLKLYIFKDSSLNRHTKSCNTRTLSSKGTYRFSL</sequence>
<reference evidence="1" key="1">
    <citation type="submission" date="2022-03" db="EMBL/GenBank/DDBJ databases">
        <authorList>
            <person name="Sayadi A."/>
        </authorList>
    </citation>
    <scope>NUCLEOTIDE SEQUENCE</scope>
</reference>
<evidence type="ECO:0000313" key="1">
    <source>
        <dbReference type="EMBL" id="CAH2016592.1"/>
    </source>
</evidence>
<keyword evidence="2" id="KW-1185">Reference proteome</keyword>
<evidence type="ECO:0000313" key="2">
    <source>
        <dbReference type="Proteomes" id="UP001152888"/>
    </source>
</evidence>
<protein>
    <submittedName>
        <fullName evidence="1">Uncharacterized protein</fullName>
    </submittedName>
</protein>
<gene>
    <name evidence="1" type="ORF">ACAOBT_LOCUS35480</name>
</gene>
<organism evidence="1 2">
    <name type="scientific">Acanthoscelides obtectus</name>
    <name type="common">Bean weevil</name>
    <name type="synonym">Bruchus obtectus</name>
    <dbReference type="NCBI Taxonomy" id="200917"/>
    <lineage>
        <taxon>Eukaryota</taxon>
        <taxon>Metazoa</taxon>
        <taxon>Ecdysozoa</taxon>
        <taxon>Arthropoda</taxon>
        <taxon>Hexapoda</taxon>
        <taxon>Insecta</taxon>
        <taxon>Pterygota</taxon>
        <taxon>Neoptera</taxon>
        <taxon>Endopterygota</taxon>
        <taxon>Coleoptera</taxon>
        <taxon>Polyphaga</taxon>
        <taxon>Cucujiformia</taxon>
        <taxon>Chrysomeloidea</taxon>
        <taxon>Chrysomelidae</taxon>
        <taxon>Bruchinae</taxon>
        <taxon>Bruchini</taxon>
        <taxon>Acanthoscelides</taxon>
    </lineage>
</organism>
<dbReference type="EMBL" id="CAKOFQ010008957">
    <property type="protein sequence ID" value="CAH2016592.1"/>
    <property type="molecule type" value="Genomic_DNA"/>
</dbReference>
<dbReference type="AlphaFoldDB" id="A0A9P0QBG5"/>
<accession>A0A9P0QBG5</accession>
<comment type="caution">
    <text evidence="1">The sequence shown here is derived from an EMBL/GenBank/DDBJ whole genome shotgun (WGS) entry which is preliminary data.</text>
</comment>